<dbReference type="GO" id="GO:0042147">
    <property type="term" value="P:retrograde transport, endosome to Golgi"/>
    <property type="evidence" value="ECO:0007669"/>
    <property type="project" value="InterPro"/>
</dbReference>
<keyword evidence="5" id="KW-0333">Golgi apparatus</keyword>
<feature type="region of interest" description="Disordered" evidence="8">
    <location>
        <begin position="838"/>
        <end position="860"/>
    </location>
</feature>
<sequence>MINNAKYNELFTTEISENDTLNQKDFDVVSYINKIFPHEQSLASIDNVLADLKSRINQLDKDIRDLLRTQTDAGQQAFHKLEETKKSITELYEKLQNIKLKANNSEKLVQDITKDIKSLDYAKTNLTTSITVLKRLQMLGLAITQLKNMISTKQYKETAQLLDVIYELLNHFSNYRSITQIDKLYIAMNSIQSTLKGQIFNEFEACFSDEMMNVNEEHLNDACIVIEKMKNNEKKELIDWYCKQQLQEYESIFRANDEITSVDSITQRYSWLKHNLRHYDEKHSKLFPKEWEVGKNLCSKFCEITREGLVKSLEKSKELNSQMLLQIIQYTTNFETKLEKRFNNKKNINPSNQNYTFKRSISSCFEDFLDIYTNDQEKAITSMLNTYRSKPILEEDQSAVLLSSGTELYLYYRQALNQLSKMNNSKPLFDLYNIFGKHLLNYSTFMSSKLPKDDRKNVADNEIRICTLILNTSDYCYTTTSQLQSRIIELIDTKYKDKIDFSNQQDSFMNTITSSIKSLVKTVEILIDPYLAYMAKLNWSSVESVGDQSPYITDIGNHLAEHIQKIHGSINNNRYFKVFIDKFTESFLIKFLNNVYKCKPISTVGAEQLLLDILALKSIIQKIPNLSKDKDSKQTISTSFIKILNSGVNKIESLLKVIMIPSDPPDALLNNYELLYAENNNYTTLQKILELKGLKRSEQQPILDRYEKRTSLNTKNKEPTGDNSTSIKTNSNSNSSTKISAMNIISNIVGQTPNQLSNSLSSASSTLANTFIPKHLLINKSDSERSLSASGPMSASVVNSSMMPPIFEGPRRASGNSYMIKNNVNFSNSDSSPLITKHRTSSFSSPAPYTTTKSALNNNSNDNYNIDNNISYSNSNNSSNNKANHLNIITNLNDNGGNSSDFIHKNGSLPSAPDINHSGSTGSKLLKKSGFSSNTASPTSSKFMLMNEKFTKWIKRDL</sequence>
<keyword evidence="7" id="KW-0175">Coiled coil</keyword>
<feature type="domain" description="Vps53 C-terminal" evidence="10">
    <location>
        <begin position="607"/>
        <end position="694"/>
    </location>
</feature>
<dbReference type="Proteomes" id="UP000193920">
    <property type="component" value="Unassembled WGS sequence"/>
</dbReference>
<keyword evidence="6" id="KW-0472">Membrane</keyword>
<dbReference type="Pfam" id="PF04100">
    <property type="entry name" value="Vps53_N"/>
    <property type="match status" value="1"/>
</dbReference>
<evidence type="ECO:0000256" key="3">
    <source>
        <dbReference type="ARBA" id="ARBA00008628"/>
    </source>
</evidence>
<dbReference type="GO" id="GO:0010008">
    <property type="term" value="C:endosome membrane"/>
    <property type="evidence" value="ECO:0007669"/>
    <property type="project" value="UniProtKB-SubCell"/>
</dbReference>
<feature type="coiled-coil region" evidence="7">
    <location>
        <begin position="42"/>
        <end position="115"/>
    </location>
</feature>
<dbReference type="STRING" id="1754190.A0A1Y2EMJ5"/>
<feature type="domain" description="Vps53 N-terminal" evidence="9">
    <location>
        <begin position="25"/>
        <end position="389"/>
    </location>
</feature>
<evidence type="ECO:0000313" key="11">
    <source>
        <dbReference type="EMBL" id="ORY72534.1"/>
    </source>
</evidence>
<evidence type="ECO:0000256" key="4">
    <source>
        <dbReference type="ARBA" id="ARBA00022753"/>
    </source>
</evidence>
<dbReference type="AlphaFoldDB" id="A0A1Y2EMJ5"/>
<dbReference type="InterPro" id="IPR007234">
    <property type="entry name" value="Vps53_N"/>
</dbReference>
<feature type="region of interest" description="Disordered" evidence="8">
    <location>
        <begin position="901"/>
        <end position="938"/>
    </location>
</feature>
<dbReference type="InterPro" id="IPR039766">
    <property type="entry name" value="Vps53"/>
</dbReference>
<comment type="caution">
    <text evidence="11">The sequence shown here is derived from an EMBL/GenBank/DDBJ whole genome shotgun (WGS) entry which is preliminary data.</text>
</comment>
<proteinExistence type="inferred from homology"/>
<evidence type="ECO:0008006" key="13">
    <source>
        <dbReference type="Google" id="ProtNLM"/>
    </source>
</evidence>
<evidence type="ECO:0000256" key="8">
    <source>
        <dbReference type="SAM" id="MobiDB-lite"/>
    </source>
</evidence>
<feature type="region of interest" description="Disordered" evidence="8">
    <location>
        <begin position="702"/>
        <end position="734"/>
    </location>
</feature>
<evidence type="ECO:0000256" key="2">
    <source>
        <dbReference type="ARBA" id="ARBA00004481"/>
    </source>
</evidence>
<organism evidence="11 12">
    <name type="scientific">Neocallimastix californiae</name>
    <dbReference type="NCBI Taxonomy" id="1754190"/>
    <lineage>
        <taxon>Eukaryota</taxon>
        <taxon>Fungi</taxon>
        <taxon>Fungi incertae sedis</taxon>
        <taxon>Chytridiomycota</taxon>
        <taxon>Chytridiomycota incertae sedis</taxon>
        <taxon>Neocallimastigomycetes</taxon>
        <taxon>Neocallimastigales</taxon>
        <taxon>Neocallimastigaceae</taxon>
        <taxon>Neocallimastix</taxon>
    </lineage>
</organism>
<dbReference type="InterPro" id="IPR031745">
    <property type="entry name" value="Vps53_C"/>
</dbReference>
<dbReference type="GO" id="GO:0000938">
    <property type="term" value="C:GARP complex"/>
    <property type="evidence" value="ECO:0007669"/>
    <property type="project" value="InterPro"/>
</dbReference>
<evidence type="ECO:0000259" key="10">
    <source>
        <dbReference type="Pfam" id="PF16854"/>
    </source>
</evidence>
<keyword evidence="4" id="KW-0967">Endosome</keyword>
<evidence type="ECO:0000256" key="7">
    <source>
        <dbReference type="SAM" id="Coils"/>
    </source>
</evidence>
<dbReference type="OrthoDB" id="10261632at2759"/>
<evidence type="ECO:0000313" key="12">
    <source>
        <dbReference type="Proteomes" id="UP000193920"/>
    </source>
</evidence>
<dbReference type="Gene3D" id="1.10.357.110">
    <property type="entry name" value="Vacuolar protein sorting-associated protein 53, C-terminus"/>
    <property type="match status" value="1"/>
</dbReference>
<feature type="compositionally biased region" description="Polar residues" evidence="8">
    <location>
        <begin position="841"/>
        <end position="856"/>
    </location>
</feature>
<name>A0A1Y2EMJ5_9FUNG</name>
<dbReference type="InterPro" id="IPR038260">
    <property type="entry name" value="Vps53_C_sf"/>
</dbReference>
<dbReference type="EMBL" id="MCOG01000039">
    <property type="protein sequence ID" value="ORY72534.1"/>
    <property type="molecule type" value="Genomic_DNA"/>
</dbReference>
<dbReference type="PANTHER" id="PTHR12820:SF0">
    <property type="entry name" value="VACUOLAR PROTEIN SORTING-ASSOCIATED PROTEIN 53 HOMOLOG"/>
    <property type="match status" value="1"/>
</dbReference>
<evidence type="ECO:0000256" key="5">
    <source>
        <dbReference type="ARBA" id="ARBA00023034"/>
    </source>
</evidence>
<reference evidence="11 12" key="1">
    <citation type="submission" date="2016-08" db="EMBL/GenBank/DDBJ databases">
        <title>A Parts List for Fungal Cellulosomes Revealed by Comparative Genomics.</title>
        <authorList>
            <consortium name="DOE Joint Genome Institute"/>
            <person name="Haitjema C.H."/>
            <person name="Gilmore S.P."/>
            <person name="Henske J.K."/>
            <person name="Solomon K.V."/>
            <person name="De Groot R."/>
            <person name="Kuo A."/>
            <person name="Mondo S.J."/>
            <person name="Salamov A.A."/>
            <person name="Labutti K."/>
            <person name="Zhao Z."/>
            <person name="Chiniquy J."/>
            <person name="Barry K."/>
            <person name="Brewer H.M."/>
            <person name="Purvine S.O."/>
            <person name="Wright A.T."/>
            <person name="Boxma B."/>
            <person name="Van Alen T."/>
            <person name="Hackstein J.H."/>
            <person name="Baker S.E."/>
            <person name="Grigoriev I.V."/>
            <person name="O'Malley M.A."/>
        </authorList>
    </citation>
    <scope>NUCLEOTIDE SEQUENCE [LARGE SCALE GENOMIC DNA]</scope>
    <source>
        <strain evidence="11 12">G1</strain>
    </source>
</reference>
<keyword evidence="12" id="KW-1185">Reference proteome</keyword>
<protein>
    <recommendedName>
        <fullName evidence="13">Vps53 N-terminal domain-containing protein</fullName>
    </recommendedName>
</protein>
<dbReference type="PANTHER" id="PTHR12820">
    <property type="entry name" value="VACUOLAR SORTING PROTEIN 53"/>
    <property type="match status" value="1"/>
</dbReference>
<gene>
    <name evidence="11" type="ORF">LY90DRAFT_379271</name>
</gene>
<comment type="similarity">
    <text evidence="3">Belongs to the VPS53 family.</text>
</comment>
<feature type="compositionally biased region" description="Low complexity" evidence="8">
    <location>
        <begin position="723"/>
        <end position="734"/>
    </location>
</feature>
<evidence type="ECO:0000259" key="9">
    <source>
        <dbReference type="Pfam" id="PF04100"/>
    </source>
</evidence>
<dbReference type="Pfam" id="PF16854">
    <property type="entry name" value="VPS53_C"/>
    <property type="match status" value="1"/>
</dbReference>
<feature type="compositionally biased region" description="Basic and acidic residues" evidence="8">
    <location>
        <begin position="702"/>
        <end position="720"/>
    </location>
</feature>
<feature type="compositionally biased region" description="Low complexity" evidence="8">
    <location>
        <begin position="918"/>
        <end position="933"/>
    </location>
</feature>
<accession>A0A1Y2EMJ5</accession>
<evidence type="ECO:0000256" key="6">
    <source>
        <dbReference type="ARBA" id="ARBA00023136"/>
    </source>
</evidence>
<evidence type="ECO:0000256" key="1">
    <source>
        <dbReference type="ARBA" id="ARBA00004150"/>
    </source>
</evidence>
<dbReference type="GO" id="GO:0005829">
    <property type="term" value="C:cytosol"/>
    <property type="evidence" value="ECO:0007669"/>
    <property type="project" value="GOC"/>
</dbReference>
<comment type="subcellular location">
    <subcellularLocation>
        <location evidence="2">Endosome membrane</location>
        <topology evidence="2">Peripheral membrane protein</topology>
    </subcellularLocation>
    <subcellularLocation>
        <location evidence="1">Golgi apparatus</location>
        <location evidence="1">trans-Golgi network membrane</location>
        <topology evidence="1">Peripheral membrane protein</topology>
    </subcellularLocation>
</comment>